<evidence type="ECO:0000313" key="1">
    <source>
        <dbReference type="EMBL" id="KRK96871.1"/>
    </source>
</evidence>
<accession>A0A0R1LYP2</accession>
<dbReference type="OrthoDB" id="2248484at2"/>
<evidence type="ECO:0000313" key="2">
    <source>
        <dbReference type="Proteomes" id="UP000051160"/>
    </source>
</evidence>
<sequence length="281" mass="32339">MRYELTNMIRPGTANWEQQKQRLLAEGGQVLTLAPNPGFYGLLQAEGIDGINLIDWLTKRHYHADRYLFFNEIPTVSGAEIFMNKDRTISIISEGERIGSVILYANTRRAVKEVHYTNTDGTPDFVEEYTFDGGLYSRIFYTRGDVNEIVFYDESERPVIRYYFYDGVVNFVTVENDDGSVKYRYNSVQAFLTDMLGKMMSKRDEINITYMGLELNVLEKTHSDNSLYLQESPVDEDGKVKGNLRAILNNELPFIQTVKMDNNALQLIQSQVENTTKIDLI</sequence>
<dbReference type="AlphaFoldDB" id="A0A0R1LYP2"/>
<dbReference type="PATRIC" id="fig|1423776.4.peg.2175"/>
<keyword evidence="2" id="KW-1185">Reference proteome</keyword>
<dbReference type="Proteomes" id="UP000051160">
    <property type="component" value="Unassembled WGS sequence"/>
</dbReference>
<organism evidence="1 2">
    <name type="scientific">Secundilactobacillus odoratitofui DSM 19909 = JCM 15043</name>
    <dbReference type="NCBI Taxonomy" id="1423776"/>
    <lineage>
        <taxon>Bacteria</taxon>
        <taxon>Bacillati</taxon>
        <taxon>Bacillota</taxon>
        <taxon>Bacilli</taxon>
        <taxon>Lactobacillales</taxon>
        <taxon>Lactobacillaceae</taxon>
        <taxon>Secundilactobacillus</taxon>
    </lineage>
</organism>
<protein>
    <submittedName>
        <fullName evidence="1">Uncharacterized protein</fullName>
    </submittedName>
</protein>
<dbReference type="STRING" id="1423776.FD04_GL002148"/>
<reference evidence="1 2" key="1">
    <citation type="journal article" date="2015" name="Genome Announc.">
        <title>Expanding the biotechnology potential of lactobacilli through comparative genomics of 213 strains and associated genera.</title>
        <authorList>
            <person name="Sun Z."/>
            <person name="Harris H.M."/>
            <person name="McCann A."/>
            <person name="Guo C."/>
            <person name="Argimon S."/>
            <person name="Zhang W."/>
            <person name="Yang X."/>
            <person name="Jeffery I.B."/>
            <person name="Cooney J.C."/>
            <person name="Kagawa T.F."/>
            <person name="Liu W."/>
            <person name="Song Y."/>
            <person name="Salvetti E."/>
            <person name="Wrobel A."/>
            <person name="Rasinkangas P."/>
            <person name="Parkhill J."/>
            <person name="Rea M.C."/>
            <person name="O'Sullivan O."/>
            <person name="Ritari J."/>
            <person name="Douillard F.P."/>
            <person name="Paul Ross R."/>
            <person name="Yang R."/>
            <person name="Briner A.E."/>
            <person name="Felis G.E."/>
            <person name="de Vos W.M."/>
            <person name="Barrangou R."/>
            <person name="Klaenhammer T.R."/>
            <person name="Caufield P.W."/>
            <person name="Cui Y."/>
            <person name="Zhang H."/>
            <person name="O'Toole P.W."/>
        </authorList>
    </citation>
    <scope>NUCLEOTIDE SEQUENCE [LARGE SCALE GENOMIC DNA]</scope>
    <source>
        <strain evidence="1 2">DSM 19909</strain>
    </source>
</reference>
<comment type="caution">
    <text evidence="1">The sequence shown here is derived from an EMBL/GenBank/DDBJ whole genome shotgun (WGS) entry which is preliminary data.</text>
</comment>
<proteinExistence type="predicted"/>
<name>A0A0R1LYP2_9LACO</name>
<gene>
    <name evidence="1" type="ORF">FD04_GL002148</name>
</gene>
<dbReference type="RefSeq" id="WP_054702791.1">
    <property type="nucleotide sequence ID" value="NZ_AZEE01000031.1"/>
</dbReference>
<dbReference type="EMBL" id="AZEE01000031">
    <property type="protein sequence ID" value="KRK96871.1"/>
    <property type="molecule type" value="Genomic_DNA"/>
</dbReference>